<dbReference type="Pfam" id="PF13649">
    <property type="entry name" value="Methyltransf_25"/>
    <property type="match status" value="1"/>
</dbReference>
<keyword evidence="4" id="KW-0560">Oxidoreductase</keyword>
<dbReference type="Gene3D" id="3.40.50.150">
    <property type="entry name" value="Vaccinia Virus protein VP39"/>
    <property type="match status" value="1"/>
</dbReference>
<dbReference type="InterPro" id="IPR041698">
    <property type="entry name" value="Methyltransf_25"/>
</dbReference>
<dbReference type="PANTHER" id="PTHR43861">
    <property type="entry name" value="TRANS-ACONITATE 2-METHYLTRANSFERASE-RELATED"/>
    <property type="match status" value="1"/>
</dbReference>
<reference evidence="4" key="1">
    <citation type="submission" date="2020-02" db="EMBL/GenBank/DDBJ databases">
        <authorList>
            <person name="Meier V. D."/>
        </authorList>
    </citation>
    <scope>NUCLEOTIDE SEQUENCE</scope>
    <source>
        <strain evidence="4">AVDCRST_MAG52</strain>
    </source>
</reference>
<sequence length="219" mass="23607">MQHDFDEAYWEQHWQAHPARGPGSMRTNPPNPYLAREVEDLRPGTALDAGCGAGAEARWLAEHGWQVTAADISAEALAGAAERAAASGADRVEWIQADLGVWEPEARFDLVTTHYAHPAMPQLEFYDRIAGWVAPGGTLLIVGHLHGHDGHGQDGHGHGHDHEHGPPAEASVTAAAVAGRLEATDWEVVTAEEAQRGLPAPGGREVTLYDVVVRATRRR</sequence>
<evidence type="ECO:0000259" key="3">
    <source>
        <dbReference type="Pfam" id="PF13649"/>
    </source>
</evidence>
<dbReference type="EC" id="1.8.1.9" evidence="4"/>
<dbReference type="PANTHER" id="PTHR43861:SF3">
    <property type="entry name" value="PUTATIVE (AFU_ORTHOLOGUE AFUA_2G14390)-RELATED"/>
    <property type="match status" value="1"/>
</dbReference>
<dbReference type="CDD" id="cd02440">
    <property type="entry name" value="AdoMet_MTases"/>
    <property type="match status" value="1"/>
</dbReference>
<evidence type="ECO:0000256" key="1">
    <source>
        <dbReference type="ARBA" id="ARBA00022679"/>
    </source>
</evidence>
<feature type="compositionally biased region" description="Basic and acidic residues" evidence="2">
    <location>
        <begin position="147"/>
        <end position="166"/>
    </location>
</feature>
<dbReference type="GO" id="GO:0004791">
    <property type="term" value="F:thioredoxin-disulfide reductase (NADPH) activity"/>
    <property type="evidence" value="ECO:0007669"/>
    <property type="project" value="UniProtKB-EC"/>
</dbReference>
<name>A0A6J4HMY0_9ACTN</name>
<feature type="region of interest" description="Disordered" evidence="2">
    <location>
        <begin position="147"/>
        <end position="167"/>
    </location>
</feature>
<accession>A0A6J4HMY0</accession>
<feature type="domain" description="Methyltransferase" evidence="3">
    <location>
        <begin position="47"/>
        <end position="137"/>
    </location>
</feature>
<organism evidence="4">
    <name type="scientific">uncultured Blastococcus sp</name>
    <dbReference type="NCBI Taxonomy" id="217144"/>
    <lineage>
        <taxon>Bacteria</taxon>
        <taxon>Bacillati</taxon>
        <taxon>Actinomycetota</taxon>
        <taxon>Actinomycetes</taxon>
        <taxon>Geodermatophilales</taxon>
        <taxon>Geodermatophilaceae</taxon>
        <taxon>Blastococcus</taxon>
        <taxon>environmental samples</taxon>
    </lineage>
</organism>
<dbReference type="GO" id="GO:0016740">
    <property type="term" value="F:transferase activity"/>
    <property type="evidence" value="ECO:0007669"/>
    <property type="project" value="UniProtKB-KW"/>
</dbReference>
<keyword evidence="1" id="KW-0808">Transferase</keyword>
<dbReference type="SUPFAM" id="SSF53335">
    <property type="entry name" value="S-adenosyl-L-methionine-dependent methyltransferases"/>
    <property type="match status" value="1"/>
</dbReference>
<gene>
    <name evidence="4" type="ORF">AVDCRST_MAG52-857</name>
</gene>
<dbReference type="InterPro" id="IPR029063">
    <property type="entry name" value="SAM-dependent_MTases_sf"/>
</dbReference>
<proteinExistence type="predicted"/>
<dbReference type="EMBL" id="CADCTN010000057">
    <property type="protein sequence ID" value="CAA9227832.1"/>
    <property type="molecule type" value="Genomic_DNA"/>
</dbReference>
<evidence type="ECO:0000256" key="2">
    <source>
        <dbReference type="SAM" id="MobiDB-lite"/>
    </source>
</evidence>
<dbReference type="AlphaFoldDB" id="A0A6J4HMY0"/>
<evidence type="ECO:0000313" key="4">
    <source>
        <dbReference type="EMBL" id="CAA9227832.1"/>
    </source>
</evidence>
<protein>
    <submittedName>
        <fullName evidence="4">Thioredoxin reductase</fullName>
        <ecNumber evidence="4">1.8.1.9</ecNumber>
    </submittedName>
</protein>